<evidence type="ECO:0000313" key="1">
    <source>
        <dbReference type="EMBL" id="PTH82860.1"/>
    </source>
</evidence>
<name>A0A2T4N7U1_AERVE</name>
<dbReference type="Proteomes" id="UP000241986">
    <property type="component" value="Unassembled WGS sequence"/>
</dbReference>
<dbReference type="RefSeq" id="WP_107682353.1">
    <property type="nucleotide sequence ID" value="NZ_CAWQUB010000001.1"/>
</dbReference>
<evidence type="ECO:0000313" key="2">
    <source>
        <dbReference type="Proteomes" id="UP000241986"/>
    </source>
</evidence>
<protein>
    <submittedName>
        <fullName evidence="1">Uncharacterized protein</fullName>
    </submittedName>
</protein>
<proteinExistence type="predicted"/>
<dbReference type="AlphaFoldDB" id="A0A2T4N7U1"/>
<sequence length="328" mass="37990">MMFPTEFERSHKLCLYIHDIMVEFIKSGEMHDVFSQSINITEEEGFSLEKTDQHILDWLEENNKSEQRNLVIRTVVLPAVLSDMLHCIFEGLSASKKGKMAVSFMLLRKPLQESLYLLESMAIDKNSFVEHLSKDPLFLRPKNGGGPLGHTQRIDIVLGKMGLRKIFSSQYISELRYDKKSYDSFDRVCNHAMHLFTEHSSIKTDLLNINFIFSGVEQIYSQQRYLYTRLPYLLYYIYCLFEYIASDIAPTTAEYIENINHRISAYFLMAYIDMDNEFITDEVHSLANLFRCALKIDRAQSLNSSSIIKKLVHIAETGSLTTNSDNHS</sequence>
<organism evidence="1 2">
    <name type="scientific">Aeromonas veronii</name>
    <dbReference type="NCBI Taxonomy" id="654"/>
    <lineage>
        <taxon>Bacteria</taxon>
        <taxon>Pseudomonadati</taxon>
        <taxon>Pseudomonadota</taxon>
        <taxon>Gammaproteobacteria</taxon>
        <taxon>Aeromonadales</taxon>
        <taxon>Aeromonadaceae</taxon>
        <taxon>Aeromonas</taxon>
    </lineage>
</organism>
<comment type="caution">
    <text evidence="1">The sequence shown here is derived from an EMBL/GenBank/DDBJ whole genome shotgun (WGS) entry which is preliminary data.</text>
</comment>
<reference evidence="1 2" key="1">
    <citation type="submission" date="2018-03" db="EMBL/GenBank/DDBJ databases">
        <title>Aeromonas veronii whole genome sequencing and analysis.</title>
        <authorList>
            <person name="Xie H."/>
            <person name="Liu T."/>
            <person name="Wang K."/>
        </authorList>
    </citation>
    <scope>NUCLEOTIDE SEQUENCE [LARGE SCALE GENOMIC DNA]</scope>
    <source>
        <strain evidence="1 2">XH.VA.1</strain>
    </source>
</reference>
<dbReference type="EMBL" id="PZKL01000010">
    <property type="protein sequence ID" value="PTH82860.1"/>
    <property type="molecule type" value="Genomic_DNA"/>
</dbReference>
<accession>A0A2T4N7U1</accession>
<gene>
    <name evidence="1" type="ORF">DAA48_01985</name>
</gene>